<reference evidence="2" key="2">
    <citation type="submission" date="2021-04" db="EMBL/GenBank/DDBJ databases">
        <authorList>
            <person name="Gilroy R."/>
        </authorList>
    </citation>
    <scope>NUCLEOTIDE SEQUENCE</scope>
    <source>
        <strain evidence="2">ChiBcolR9-63</strain>
    </source>
</reference>
<sequence length="41" mass="4894">NLIKVIKRNAYGFRNFENFKKRILIALNVKKEKTNLVLSRC</sequence>
<evidence type="ECO:0000259" key="1">
    <source>
        <dbReference type="Pfam" id="PF01610"/>
    </source>
</evidence>
<evidence type="ECO:0000313" key="3">
    <source>
        <dbReference type="Proteomes" id="UP000824058"/>
    </source>
</evidence>
<accession>A0A9D2FTX7</accession>
<gene>
    <name evidence="2" type="ORF">H9965_02140</name>
</gene>
<reference evidence="2" key="1">
    <citation type="journal article" date="2021" name="PeerJ">
        <title>Extensive microbial diversity within the chicken gut microbiome revealed by metagenomics and culture.</title>
        <authorList>
            <person name="Gilroy R."/>
            <person name="Ravi A."/>
            <person name="Getino M."/>
            <person name="Pursley I."/>
            <person name="Horton D.L."/>
            <person name="Alikhan N.F."/>
            <person name="Baker D."/>
            <person name="Gharbi K."/>
            <person name="Hall N."/>
            <person name="Watson M."/>
            <person name="Adriaenssens E.M."/>
            <person name="Foster-Nyarko E."/>
            <person name="Jarju S."/>
            <person name="Secka A."/>
            <person name="Antonio M."/>
            <person name="Oren A."/>
            <person name="Chaudhuri R.R."/>
            <person name="La Ragione R."/>
            <person name="Hildebrand F."/>
            <person name="Pallen M.J."/>
        </authorList>
    </citation>
    <scope>NUCLEOTIDE SEQUENCE</scope>
    <source>
        <strain evidence="2">ChiBcolR9-63</strain>
    </source>
</reference>
<proteinExistence type="predicted"/>
<dbReference type="EMBL" id="DXBD01000014">
    <property type="protein sequence ID" value="HIZ67264.1"/>
    <property type="molecule type" value="Genomic_DNA"/>
</dbReference>
<organism evidence="2 3">
    <name type="scientific">Candidatus Streptococcus faecavium</name>
    <dbReference type="NCBI Taxonomy" id="2838763"/>
    <lineage>
        <taxon>Bacteria</taxon>
        <taxon>Bacillati</taxon>
        <taxon>Bacillota</taxon>
        <taxon>Bacilli</taxon>
        <taxon>Lactobacillales</taxon>
        <taxon>Streptococcaceae</taxon>
        <taxon>Streptococcus</taxon>
    </lineage>
</organism>
<feature type="domain" description="Transposase IS204/IS1001/IS1096/IS1165 DDE" evidence="1">
    <location>
        <begin position="1"/>
        <end position="23"/>
    </location>
</feature>
<dbReference type="AlphaFoldDB" id="A0A9D2FTX7"/>
<dbReference type="Proteomes" id="UP000824058">
    <property type="component" value="Unassembled WGS sequence"/>
</dbReference>
<comment type="caution">
    <text evidence="2">The sequence shown here is derived from an EMBL/GenBank/DDBJ whole genome shotgun (WGS) entry which is preliminary data.</text>
</comment>
<protein>
    <submittedName>
        <fullName evidence="2">Transposase</fullName>
    </submittedName>
</protein>
<evidence type="ECO:0000313" key="2">
    <source>
        <dbReference type="EMBL" id="HIZ67264.1"/>
    </source>
</evidence>
<feature type="non-terminal residue" evidence="2">
    <location>
        <position position="1"/>
    </location>
</feature>
<dbReference type="InterPro" id="IPR002560">
    <property type="entry name" value="Transposase_DDE"/>
</dbReference>
<dbReference type="Pfam" id="PF01610">
    <property type="entry name" value="DDE_Tnp_ISL3"/>
    <property type="match status" value="1"/>
</dbReference>
<name>A0A9D2FTX7_9STRE</name>